<keyword evidence="5" id="KW-0238">DNA-binding</keyword>
<evidence type="ECO:0000256" key="3">
    <source>
        <dbReference type="ARBA" id="ARBA00023163"/>
    </source>
</evidence>
<dbReference type="PANTHER" id="PTHR30363:SF4">
    <property type="entry name" value="GLYCEROL-3-PHOSPHATE REGULON REPRESSOR"/>
    <property type="match status" value="1"/>
</dbReference>
<dbReference type="InterPro" id="IPR001034">
    <property type="entry name" value="DeoR_HTH"/>
</dbReference>
<evidence type="ECO:0000313" key="6">
    <source>
        <dbReference type="Proteomes" id="UP001500518"/>
    </source>
</evidence>
<evidence type="ECO:0000259" key="4">
    <source>
        <dbReference type="PROSITE" id="PS51000"/>
    </source>
</evidence>
<evidence type="ECO:0000313" key="5">
    <source>
        <dbReference type="EMBL" id="GAA5056695.1"/>
    </source>
</evidence>
<dbReference type="Gene3D" id="3.40.50.1360">
    <property type="match status" value="1"/>
</dbReference>
<dbReference type="SMART" id="SM00420">
    <property type="entry name" value="HTH_DEOR"/>
    <property type="match status" value="1"/>
</dbReference>
<dbReference type="SUPFAM" id="SSF100950">
    <property type="entry name" value="NagB/RpiA/CoA transferase-like"/>
    <property type="match status" value="1"/>
</dbReference>
<sequence length="244" mass="26274">MTVEDLVSRLNVTPQTIRKDLNDLCERGYLSRVHGGAILGSGVENLQYEARRRLSVEEKAAIGREAAARIPDGASLFINIGTTTEEVARALAGRTNLLVLTNNLNVVDILCRNPAIDLIVVGGRVRHADRAAVGPTAVDFIRNFKVDFAVIGASAIDEDGSLLDFDLNEVQVSHAIVENSRSVILVADRSKLTRSAPVRIGHIGAIDVFVTDYLDSPELAAVCAEHNVEVVNALPESEAEDAQD</sequence>
<dbReference type="GO" id="GO:0003677">
    <property type="term" value="F:DNA binding"/>
    <property type="evidence" value="ECO:0007669"/>
    <property type="project" value="UniProtKB-KW"/>
</dbReference>
<dbReference type="InterPro" id="IPR014036">
    <property type="entry name" value="DeoR-like_C"/>
</dbReference>
<accession>A0ABP9KHF1</accession>
<feature type="domain" description="HTH deoR-type" evidence="4">
    <location>
        <begin position="1"/>
        <end position="39"/>
    </location>
</feature>
<dbReference type="Pfam" id="PF00455">
    <property type="entry name" value="DeoRC"/>
    <property type="match status" value="1"/>
</dbReference>
<comment type="caution">
    <text evidence="5">The sequence shown here is derived from an EMBL/GenBank/DDBJ whole genome shotgun (WGS) entry which is preliminary data.</text>
</comment>
<reference evidence="6" key="1">
    <citation type="journal article" date="2019" name="Int. J. Syst. Evol. Microbiol.">
        <title>The Global Catalogue of Microorganisms (GCM) 10K type strain sequencing project: providing services to taxonomists for standard genome sequencing and annotation.</title>
        <authorList>
            <consortium name="The Broad Institute Genomics Platform"/>
            <consortium name="The Broad Institute Genome Sequencing Center for Infectious Disease"/>
            <person name="Wu L."/>
            <person name="Ma J."/>
        </authorList>
    </citation>
    <scope>NUCLEOTIDE SEQUENCE [LARGE SCALE GENOMIC DNA]</scope>
    <source>
        <strain evidence="6">JCM 18014</strain>
    </source>
</reference>
<dbReference type="InterPro" id="IPR037171">
    <property type="entry name" value="NagB/RpiA_transferase-like"/>
</dbReference>
<evidence type="ECO:0000256" key="1">
    <source>
        <dbReference type="ARBA" id="ARBA00022491"/>
    </source>
</evidence>
<dbReference type="Proteomes" id="UP001500518">
    <property type="component" value="Unassembled WGS sequence"/>
</dbReference>
<dbReference type="PRINTS" id="PR00037">
    <property type="entry name" value="HTHLACR"/>
</dbReference>
<evidence type="ECO:0000256" key="2">
    <source>
        <dbReference type="ARBA" id="ARBA00023015"/>
    </source>
</evidence>
<dbReference type="SUPFAM" id="SSF46785">
    <property type="entry name" value="Winged helix' DNA-binding domain"/>
    <property type="match status" value="1"/>
</dbReference>
<keyword evidence="6" id="KW-1185">Reference proteome</keyword>
<protein>
    <submittedName>
        <fullName evidence="5">DeoR/GlpR family DNA-binding transcription regulator</fullName>
    </submittedName>
</protein>
<keyword evidence="2" id="KW-0805">Transcription regulation</keyword>
<dbReference type="InterPro" id="IPR050313">
    <property type="entry name" value="Carb_Metab_HTH_regulators"/>
</dbReference>
<dbReference type="Pfam" id="PF08220">
    <property type="entry name" value="HTH_DeoR"/>
    <property type="match status" value="1"/>
</dbReference>
<dbReference type="SMART" id="SM01134">
    <property type="entry name" value="DeoRC"/>
    <property type="match status" value="1"/>
</dbReference>
<gene>
    <name evidence="5" type="ORF">GCM10023208_21480</name>
</gene>
<dbReference type="PROSITE" id="PS51000">
    <property type="entry name" value="HTH_DEOR_2"/>
    <property type="match status" value="1"/>
</dbReference>
<proteinExistence type="predicted"/>
<keyword evidence="3" id="KW-0804">Transcription</keyword>
<name>A0ABP9KHF1_9SPHN</name>
<dbReference type="PANTHER" id="PTHR30363">
    <property type="entry name" value="HTH-TYPE TRANSCRIPTIONAL REGULATOR SRLR-RELATED"/>
    <property type="match status" value="1"/>
</dbReference>
<keyword evidence="1" id="KW-0678">Repressor</keyword>
<dbReference type="InterPro" id="IPR036390">
    <property type="entry name" value="WH_DNA-bd_sf"/>
</dbReference>
<dbReference type="EMBL" id="BAABHV010000015">
    <property type="protein sequence ID" value="GAA5056695.1"/>
    <property type="molecule type" value="Genomic_DNA"/>
</dbReference>
<organism evidence="5 6">
    <name type="scientific">Erythrobacter westpacificensis</name>
    <dbReference type="NCBI Taxonomy" id="1055231"/>
    <lineage>
        <taxon>Bacteria</taxon>
        <taxon>Pseudomonadati</taxon>
        <taxon>Pseudomonadota</taxon>
        <taxon>Alphaproteobacteria</taxon>
        <taxon>Sphingomonadales</taxon>
        <taxon>Erythrobacteraceae</taxon>
        <taxon>Erythrobacter/Porphyrobacter group</taxon>
        <taxon>Erythrobacter</taxon>
    </lineage>
</organism>